<protein>
    <submittedName>
        <fullName evidence="2">Uncharacterized protein</fullName>
    </submittedName>
</protein>
<feature type="transmembrane region" description="Helical" evidence="1">
    <location>
        <begin position="155"/>
        <end position="175"/>
    </location>
</feature>
<accession>A0A2U3KQP4</accession>
<sequence length="474" mass="52157">MTRETMYSVLQVGATKSRVSARIVEVLLSLKLAIAVGMVVSARYAWLLSHAEKWDTPAQMPAFILCELPLALCLAALATGERSARYVRSAGLAFGSALSFCVVALPLGCDVGFRIWEMRKGYLVDFENFLPICVLTAVWMLAGAWRYGRNKRRVFFAYAGVGVGCFVAVALLLTATSVQGSGEAKEKARYQSPNLSPYYHVRAVAACLIRHRFLHRDEGFPSSLSSIGADWNCSPEFSDPWSLPAYLIHYSTLDHSSSGFDDFRLESIPADRSYVLGPVSASDKRGEVFEFRGLDATAAQRKAAQGHFSVQTVDPDTILYHLLNMRGHIKAYMAAHDPANAPASLDGIVDEWELNTGCDSEESAQDRVIGRPMSGSCSYRVSYFPSAPPANTFAISLECVAYGARCLRSYFLDYGGNIHATPEPRAAKDQDPGLLPCESMQICNDPVWTTSQQPGGLTFMRASLLYSMHKTNWW</sequence>
<proteinExistence type="predicted"/>
<dbReference type="EMBL" id="OMOD01000135">
    <property type="protein sequence ID" value="SPF41976.1"/>
    <property type="molecule type" value="Genomic_DNA"/>
</dbReference>
<feature type="transmembrane region" description="Helical" evidence="1">
    <location>
        <begin position="128"/>
        <end position="148"/>
    </location>
</feature>
<feature type="transmembrane region" description="Helical" evidence="1">
    <location>
        <begin position="26"/>
        <end position="46"/>
    </location>
</feature>
<keyword evidence="1" id="KW-0812">Transmembrane</keyword>
<organism evidence="2 3">
    <name type="scientific">Candidatus Sulfotelmatobacter kueseliae</name>
    <dbReference type="NCBI Taxonomy" id="2042962"/>
    <lineage>
        <taxon>Bacteria</taxon>
        <taxon>Pseudomonadati</taxon>
        <taxon>Acidobacteriota</taxon>
        <taxon>Terriglobia</taxon>
        <taxon>Terriglobales</taxon>
        <taxon>Candidatus Korobacteraceae</taxon>
        <taxon>Candidatus Sulfotelmatobacter</taxon>
    </lineage>
</organism>
<evidence type="ECO:0000256" key="1">
    <source>
        <dbReference type="SAM" id="Phobius"/>
    </source>
</evidence>
<keyword evidence="1" id="KW-0472">Membrane</keyword>
<keyword evidence="1" id="KW-1133">Transmembrane helix</keyword>
<dbReference type="AlphaFoldDB" id="A0A2U3KQP4"/>
<reference evidence="3" key="1">
    <citation type="submission" date="2018-02" db="EMBL/GenBank/DDBJ databases">
        <authorList>
            <person name="Hausmann B."/>
        </authorList>
    </citation>
    <scope>NUCLEOTIDE SEQUENCE [LARGE SCALE GENOMIC DNA]</scope>
    <source>
        <strain evidence="3">Peat soil MAG SbA1</strain>
    </source>
</reference>
<gene>
    <name evidence="2" type="ORF">SBA1_410022</name>
</gene>
<name>A0A2U3KQP4_9BACT</name>
<dbReference type="Proteomes" id="UP000238701">
    <property type="component" value="Unassembled WGS sequence"/>
</dbReference>
<feature type="transmembrane region" description="Helical" evidence="1">
    <location>
        <begin position="58"/>
        <end position="78"/>
    </location>
</feature>
<evidence type="ECO:0000313" key="2">
    <source>
        <dbReference type="EMBL" id="SPF41976.1"/>
    </source>
</evidence>
<evidence type="ECO:0000313" key="3">
    <source>
        <dbReference type="Proteomes" id="UP000238701"/>
    </source>
</evidence>
<feature type="transmembrane region" description="Helical" evidence="1">
    <location>
        <begin position="90"/>
        <end position="108"/>
    </location>
</feature>